<proteinExistence type="predicted"/>
<gene>
    <name evidence="3" type="ordered locus">Pyrfu_0062</name>
</gene>
<reference evidence="3 4" key="1">
    <citation type="journal article" date="2011" name="Stand. Genomic Sci.">
        <title>Complete genome sequence of the hyperthermophilic chemolithoautotroph Pyrolobus fumarii type strain (1A).</title>
        <authorList>
            <person name="Anderson I."/>
            <person name="Goker M."/>
            <person name="Nolan M."/>
            <person name="Lucas S."/>
            <person name="Hammon N."/>
            <person name="Deshpande S."/>
            <person name="Cheng J.F."/>
            <person name="Tapia R."/>
            <person name="Han C."/>
            <person name="Goodwin L."/>
            <person name="Pitluck S."/>
            <person name="Huntemann M."/>
            <person name="Liolios K."/>
            <person name="Ivanova N."/>
            <person name="Pagani I."/>
            <person name="Mavromatis K."/>
            <person name="Ovchinikova G."/>
            <person name="Pati A."/>
            <person name="Chen A."/>
            <person name="Palaniappan K."/>
            <person name="Land M."/>
            <person name="Hauser L."/>
            <person name="Brambilla E.M."/>
            <person name="Huber H."/>
            <person name="Yasawong M."/>
            <person name="Rohde M."/>
            <person name="Spring S."/>
            <person name="Abt B."/>
            <person name="Sikorski J."/>
            <person name="Wirth R."/>
            <person name="Detter J.C."/>
            <person name="Woyke T."/>
            <person name="Bristow J."/>
            <person name="Eisen J.A."/>
            <person name="Markowitz V."/>
            <person name="Hugenholtz P."/>
            <person name="Kyrpides N.C."/>
            <person name="Klenk H.P."/>
            <person name="Lapidus A."/>
        </authorList>
    </citation>
    <scope>NUCLEOTIDE SEQUENCE [LARGE SCALE GENOMIC DNA]</scope>
    <source>
        <strain evidence="4">DSM 11204 / 1A</strain>
    </source>
</reference>
<dbReference type="KEGG" id="pfm:Pyrfu_0062"/>
<keyword evidence="1" id="KW-0175">Coiled coil</keyword>
<dbReference type="OrthoDB" id="18978at2157"/>
<dbReference type="EMBL" id="CP002838">
    <property type="protein sequence ID" value="AEM37934.1"/>
    <property type="molecule type" value="Genomic_DNA"/>
</dbReference>
<evidence type="ECO:0000256" key="1">
    <source>
        <dbReference type="SAM" id="Coils"/>
    </source>
</evidence>
<evidence type="ECO:0000259" key="2">
    <source>
        <dbReference type="Pfam" id="PF18822"/>
    </source>
</evidence>
<name>G0EE18_PYRF1</name>
<feature type="domain" description="CdvA-like coiled-coil" evidence="2">
    <location>
        <begin position="90"/>
        <end position="211"/>
    </location>
</feature>
<feature type="coiled-coil region" evidence="1">
    <location>
        <begin position="78"/>
        <end position="144"/>
    </location>
</feature>
<dbReference type="RefSeq" id="WP_014025611.1">
    <property type="nucleotide sequence ID" value="NC_015931.1"/>
</dbReference>
<protein>
    <recommendedName>
        <fullName evidence="2">CdvA-like coiled-coil domain-containing protein</fullName>
    </recommendedName>
</protein>
<dbReference type="Proteomes" id="UP000001037">
    <property type="component" value="Chromosome"/>
</dbReference>
<dbReference type="eggNOG" id="arCOG04054">
    <property type="taxonomic scope" value="Archaea"/>
</dbReference>
<dbReference type="HOGENOM" id="CLU_100857_0_0_2"/>
<accession>G0EE18</accession>
<dbReference type="Pfam" id="PF18822">
    <property type="entry name" value="CdvA"/>
    <property type="match status" value="1"/>
</dbReference>
<organism evidence="3 4">
    <name type="scientific">Pyrolobus fumarii (strain DSM 11204 / 1A)</name>
    <dbReference type="NCBI Taxonomy" id="694429"/>
    <lineage>
        <taxon>Archaea</taxon>
        <taxon>Thermoproteota</taxon>
        <taxon>Thermoprotei</taxon>
        <taxon>Desulfurococcales</taxon>
        <taxon>Pyrodictiaceae</taxon>
        <taxon>Pyrolobus</taxon>
    </lineage>
</organism>
<dbReference type="InParanoid" id="G0EE18"/>
<dbReference type="STRING" id="694429.Pyrfu_0062"/>
<dbReference type="GeneID" id="11139688"/>
<dbReference type="AlphaFoldDB" id="G0EE18"/>
<sequence length="232" mass="27362">MVRALFIDMLEGRVGAEVYDPYRRKLGILVSFDSEVDGRVTKVSVLLYGSGEIRDYAPDAIEIEGDRIIVKPAWKTFAEKTRESYKRAVRRMKHLEEMYHKKEIPAQVYREFAKRLEKEIRKLRDQLTKVREMIQKRKRELEIERDMVIRSKTALRLSFLSGEIRPDAYRTAFEKLKDIEESIELEWKDLEETLKKLDEFEEVKISNEQKKIEEETAVAPSAAQPIPVKIIE</sequence>
<keyword evidence="4" id="KW-1185">Reference proteome</keyword>
<evidence type="ECO:0000313" key="4">
    <source>
        <dbReference type="Proteomes" id="UP000001037"/>
    </source>
</evidence>
<evidence type="ECO:0000313" key="3">
    <source>
        <dbReference type="EMBL" id="AEM37934.1"/>
    </source>
</evidence>
<dbReference type="InterPro" id="IPR041461">
    <property type="entry name" value="CdvA_CC"/>
</dbReference>